<evidence type="ECO:0000313" key="5">
    <source>
        <dbReference type="Proteomes" id="UP000198984"/>
    </source>
</evidence>
<dbReference type="GO" id="GO:0000156">
    <property type="term" value="F:phosphorelay response regulator activity"/>
    <property type="evidence" value="ECO:0007669"/>
    <property type="project" value="InterPro"/>
</dbReference>
<dbReference type="SMART" id="SM00448">
    <property type="entry name" value="REC"/>
    <property type="match status" value="1"/>
</dbReference>
<dbReference type="InterPro" id="IPR007492">
    <property type="entry name" value="LytTR_DNA-bd_dom"/>
</dbReference>
<proteinExistence type="predicted"/>
<accession>A0A1H8HR50</accession>
<feature type="domain" description="Response regulatory" evidence="2">
    <location>
        <begin position="4"/>
        <end position="115"/>
    </location>
</feature>
<evidence type="ECO:0000313" key="4">
    <source>
        <dbReference type="EMBL" id="SEN58416.1"/>
    </source>
</evidence>
<dbReference type="SUPFAM" id="SSF52172">
    <property type="entry name" value="CheY-like"/>
    <property type="match status" value="1"/>
</dbReference>
<dbReference type="Gene3D" id="3.40.50.2300">
    <property type="match status" value="1"/>
</dbReference>
<name>A0A1H8HR50_9BACT</name>
<dbReference type="InterPro" id="IPR046947">
    <property type="entry name" value="LytR-like"/>
</dbReference>
<dbReference type="InterPro" id="IPR001789">
    <property type="entry name" value="Sig_transdc_resp-reg_receiver"/>
</dbReference>
<dbReference type="Proteomes" id="UP000198984">
    <property type="component" value="Unassembled WGS sequence"/>
</dbReference>
<keyword evidence="1" id="KW-0597">Phosphoprotein</keyword>
<dbReference type="GO" id="GO:0003677">
    <property type="term" value="F:DNA binding"/>
    <property type="evidence" value="ECO:0007669"/>
    <property type="project" value="InterPro"/>
</dbReference>
<feature type="modified residue" description="4-aspartylphosphate" evidence="1">
    <location>
        <position position="55"/>
    </location>
</feature>
<evidence type="ECO:0000259" key="3">
    <source>
        <dbReference type="PROSITE" id="PS50930"/>
    </source>
</evidence>
<dbReference type="RefSeq" id="WP_089920241.1">
    <property type="nucleotide sequence ID" value="NZ_FOBB01000011.1"/>
</dbReference>
<evidence type="ECO:0000259" key="2">
    <source>
        <dbReference type="PROSITE" id="PS50110"/>
    </source>
</evidence>
<reference evidence="4 5" key="1">
    <citation type="submission" date="2016-10" db="EMBL/GenBank/DDBJ databases">
        <authorList>
            <person name="de Groot N.N."/>
        </authorList>
    </citation>
    <scope>NUCLEOTIDE SEQUENCE [LARGE SCALE GENOMIC DNA]</scope>
    <source>
        <strain evidence="4 5">DSM 21039</strain>
    </source>
</reference>
<sequence length="235" mass="26637">MKLTAIAIDDEPVALSVIRSHAAKVPFLEVKGLFTNAFEAMEHLNKERTDLLFLDIKMPDITGIDFLTSLTNPPMVVFTTAYSEHAVQSFELDAIDYLLKPFSLTRFLKACNKAHTLLQLKQQSNAAGHVPDYIFIKSGYEQCKIRLDEILYLESAGNYVNFVLKDRKVISRLSMQEALDLLPTTLFTRVHRFFIVANSKVERIDRNYLYIQQASISIGAAYADAVGKIWGRREG</sequence>
<protein>
    <submittedName>
        <fullName evidence="4">Two component transcriptional regulator, LytTR family</fullName>
    </submittedName>
</protein>
<organism evidence="4 5">
    <name type="scientific">Chitinophaga rupis</name>
    <dbReference type="NCBI Taxonomy" id="573321"/>
    <lineage>
        <taxon>Bacteria</taxon>
        <taxon>Pseudomonadati</taxon>
        <taxon>Bacteroidota</taxon>
        <taxon>Chitinophagia</taxon>
        <taxon>Chitinophagales</taxon>
        <taxon>Chitinophagaceae</taxon>
        <taxon>Chitinophaga</taxon>
    </lineage>
</organism>
<keyword evidence="5" id="KW-1185">Reference proteome</keyword>
<dbReference type="PROSITE" id="PS50110">
    <property type="entry name" value="RESPONSE_REGULATORY"/>
    <property type="match status" value="1"/>
</dbReference>
<dbReference type="OrthoDB" id="1646880at2"/>
<dbReference type="InterPro" id="IPR011006">
    <property type="entry name" value="CheY-like_superfamily"/>
</dbReference>
<dbReference type="AlphaFoldDB" id="A0A1H8HR50"/>
<dbReference type="Pfam" id="PF04397">
    <property type="entry name" value="LytTR"/>
    <property type="match status" value="1"/>
</dbReference>
<evidence type="ECO:0000256" key="1">
    <source>
        <dbReference type="PROSITE-ProRule" id="PRU00169"/>
    </source>
</evidence>
<feature type="domain" description="HTH LytTR-type" evidence="3">
    <location>
        <begin position="134"/>
        <end position="232"/>
    </location>
</feature>
<dbReference type="STRING" id="573321.SAMN04488505_111134"/>
<dbReference type="PANTHER" id="PTHR37299">
    <property type="entry name" value="TRANSCRIPTIONAL REGULATOR-RELATED"/>
    <property type="match status" value="1"/>
</dbReference>
<dbReference type="PROSITE" id="PS50930">
    <property type="entry name" value="HTH_LYTTR"/>
    <property type="match status" value="1"/>
</dbReference>
<dbReference type="Pfam" id="PF00072">
    <property type="entry name" value="Response_reg"/>
    <property type="match status" value="1"/>
</dbReference>
<gene>
    <name evidence="4" type="ORF">SAMN04488505_111134</name>
</gene>
<dbReference type="SMART" id="SM00850">
    <property type="entry name" value="LytTR"/>
    <property type="match status" value="1"/>
</dbReference>
<dbReference type="PANTHER" id="PTHR37299:SF1">
    <property type="entry name" value="STAGE 0 SPORULATION PROTEIN A HOMOLOG"/>
    <property type="match status" value="1"/>
</dbReference>
<dbReference type="EMBL" id="FOBB01000011">
    <property type="protein sequence ID" value="SEN58416.1"/>
    <property type="molecule type" value="Genomic_DNA"/>
</dbReference>
<dbReference type="Gene3D" id="2.40.50.1020">
    <property type="entry name" value="LytTr DNA-binding domain"/>
    <property type="match status" value="1"/>
</dbReference>